<evidence type="ECO:0000256" key="1">
    <source>
        <dbReference type="SAM" id="Phobius"/>
    </source>
</evidence>
<feature type="transmembrane region" description="Helical" evidence="1">
    <location>
        <begin position="252"/>
        <end position="280"/>
    </location>
</feature>
<feature type="transmembrane region" description="Helical" evidence="1">
    <location>
        <begin position="94"/>
        <end position="113"/>
    </location>
</feature>
<dbReference type="EMBL" id="VMSO01000001">
    <property type="protein sequence ID" value="KAA8502869.1"/>
    <property type="molecule type" value="Genomic_DNA"/>
</dbReference>
<feature type="transmembrane region" description="Helical" evidence="1">
    <location>
        <begin position="313"/>
        <end position="334"/>
    </location>
</feature>
<evidence type="ECO:0000313" key="3">
    <source>
        <dbReference type="Proteomes" id="UP000322025"/>
    </source>
</evidence>
<protein>
    <submittedName>
        <fullName evidence="2">Uncharacterized protein</fullName>
    </submittedName>
</protein>
<feature type="transmembrane region" description="Helical" evidence="1">
    <location>
        <begin position="37"/>
        <end position="56"/>
    </location>
</feature>
<feature type="transmembrane region" description="Helical" evidence="1">
    <location>
        <begin position="12"/>
        <end position="30"/>
    </location>
</feature>
<name>A0A5M9I479_9FIRM</name>
<sequence length="596" mass="66699">MIQIQETLRAAGQTLLLILSFWGYFFLVYRFGRVREWFVPVVCMTGIGLALFWGGLAGDVSLAANMVLAGGLAGFVVFFIFCIRRKVRLPGRNLCRSCFIVGAATFGILSLNLEMLHYDNFSHWAVIVKYLLSADRLPDADTVLVAFRNYPPGSSLFIYYVCRLAGHSRGMMLLAQNSMIFACFYAVFGIVKENRRFLLYSVLGTGCALLSYLNLTIRINNLLVDFLMPLLAMASVAVSYRCRDEKGKLCLLQILLLGFTVTVKSTGVYFAGTAAIYALWEILRTEIPGHVSGRDCSSGRTGYSRMGRRRAGAILLSVILICGSFLPSMAWIYHVQAQLEGYEMNTGNPVGEDDFRQVTEKFFEAAFDPSGRALQMLSFGIFLSAGAVLYARFKIKKKWNLGRILPAVITLTMLYYAGMLYMYLYSMSAEEALRMAGFERYACSAVILSAGLLLMGAVTDMESSFAVSIDDRGAYRAYSSPSAKRRYQYAVLVSVIVAGNLLYSEFNGLRSIRAEYGESLPARAEKIVGDRWYKNGEADIKKYLIVAPDDNGQVASGEVRYVFRYFLWAPDVDVTEDLSDMEREEAEKEYARIIYL</sequence>
<dbReference type="Proteomes" id="UP000322025">
    <property type="component" value="Unassembled WGS sequence"/>
</dbReference>
<keyword evidence="1" id="KW-0812">Transmembrane</keyword>
<keyword evidence="1" id="KW-0472">Membrane</keyword>
<feature type="transmembrane region" description="Helical" evidence="1">
    <location>
        <begin position="373"/>
        <end position="392"/>
    </location>
</feature>
<gene>
    <name evidence="2" type="ORF">FNY66_01000</name>
</gene>
<keyword evidence="1" id="KW-1133">Transmembrane helix</keyword>
<keyword evidence="3" id="KW-1185">Reference proteome</keyword>
<feature type="transmembrane region" description="Helical" evidence="1">
    <location>
        <begin position="62"/>
        <end position="82"/>
    </location>
</feature>
<accession>A0A5M9I479</accession>
<dbReference type="RefSeq" id="WP_150310028.1">
    <property type="nucleotide sequence ID" value="NZ_VMSO01000001.1"/>
</dbReference>
<feature type="transmembrane region" description="Helical" evidence="1">
    <location>
        <begin position="445"/>
        <end position="467"/>
    </location>
</feature>
<proteinExistence type="predicted"/>
<feature type="transmembrane region" description="Helical" evidence="1">
    <location>
        <begin position="197"/>
        <end position="215"/>
    </location>
</feature>
<reference evidence="2" key="1">
    <citation type="submission" date="2019-07" db="EMBL/GenBank/DDBJ databases">
        <authorList>
            <person name="Wongkuna S."/>
            <person name="Scaria J."/>
        </authorList>
    </citation>
    <scope>NUCLEOTIDE SEQUENCE [LARGE SCALE GENOMIC DNA]</scope>
    <source>
        <strain evidence="2">SW178</strain>
    </source>
</reference>
<evidence type="ECO:0000313" key="2">
    <source>
        <dbReference type="EMBL" id="KAA8502869.1"/>
    </source>
</evidence>
<feature type="transmembrane region" description="Helical" evidence="1">
    <location>
        <begin position="173"/>
        <end position="191"/>
    </location>
</feature>
<dbReference type="OrthoDB" id="1834501at2"/>
<organism evidence="2 3">
    <name type="scientific">Mediterraneibacter catenae</name>
    <dbReference type="NCBI Taxonomy" id="2594882"/>
    <lineage>
        <taxon>Bacteria</taxon>
        <taxon>Bacillati</taxon>
        <taxon>Bacillota</taxon>
        <taxon>Clostridia</taxon>
        <taxon>Lachnospirales</taxon>
        <taxon>Lachnospiraceae</taxon>
        <taxon>Mediterraneibacter</taxon>
    </lineage>
</organism>
<dbReference type="AlphaFoldDB" id="A0A5M9I479"/>
<comment type="caution">
    <text evidence="2">The sequence shown here is derived from an EMBL/GenBank/DDBJ whole genome shotgun (WGS) entry which is preliminary data.</text>
</comment>
<feature type="transmembrane region" description="Helical" evidence="1">
    <location>
        <begin position="404"/>
        <end position="425"/>
    </location>
</feature>